<comment type="caution">
    <text evidence="1">The sequence shown here is derived from an EMBL/GenBank/DDBJ whole genome shotgun (WGS) entry which is preliminary data.</text>
</comment>
<keyword evidence="2" id="KW-1185">Reference proteome</keyword>
<dbReference type="AlphaFoldDB" id="A0A1R0GSJ2"/>
<accession>A0A1R0GSJ2</accession>
<dbReference type="EMBL" id="LSSL01004029">
    <property type="protein sequence ID" value="OLY79863.1"/>
    <property type="molecule type" value="Genomic_DNA"/>
</dbReference>
<dbReference type="Proteomes" id="UP000187455">
    <property type="component" value="Unassembled WGS sequence"/>
</dbReference>
<organism evidence="1 2">
    <name type="scientific">Smittium mucronatum</name>
    <dbReference type="NCBI Taxonomy" id="133383"/>
    <lineage>
        <taxon>Eukaryota</taxon>
        <taxon>Fungi</taxon>
        <taxon>Fungi incertae sedis</taxon>
        <taxon>Zoopagomycota</taxon>
        <taxon>Kickxellomycotina</taxon>
        <taxon>Harpellomycetes</taxon>
        <taxon>Harpellales</taxon>
        <taxon>Legeriomycetaceae</taxon>
        <taxon>Smittium</taxon>
    </lineage>
</organism>
<reference evidence="1 2" key="1">
    <citation type="journal article" date="2016" name="Mol. Biol. Evol.">
        <title>Genome-Wide Survey of Gut Fungi (Harpellales) Reveals the First Horizontally Transferred Ubiquitin Gene from a Mosquito Host.</title>
        <authorList>
            <person name="Wang Y."/>
            <person name="White M.M."/>
            <person name="Kvist S."/>
            <person name="Moncalvo J.M."/>
        </authorList>
    </citation>
    <scope>NUCLEOTIDE SEQUENCE [LARGE SCALE GENOMIC DNA]</scope>
    <source>
        <strain evidence="1 2">ALG-7-W6</strain>
    </source>
</reference>
<sequence length="50" mass="5773">MTEIEQNFRKEANVGHSLIKRSSKHPIKNPKALESKSFDIVENLNFDSIM</sequence>
<name>A0A1R0GSJ2_9FUNG</name>
<gene>
    <name evidence="1" type="ORF">AYI68_g6056</name>
</gene>
<evidence type="ECO:0000313" key="1">
    <source>
        <dbReference type="EMBL" id="OLY79863.1"/>
    </source>
</evidence>
<proteinExistence type="predicted"/>
<feature type="non-terminal residue" evidence="1">
    <location>
        <position position="50"/>
    </location>
</feature>
<evidence type="ECO:0000313" key="2">
    <source>
        <dbReference type="Proteomes" id="UP000187455"/>
    </source>
</evidence>
<protein>
    <submittedName>
        <fullName evidence="1">Uncharacterized protein</fullName>
    </submittedName>
</protein>